<dbReference type="AlphaFoldDB" id="A0A4Q7LJF5"/>
<dbReference type="OrthoDB" id="3210980at2"/>
<proteinExistence type="predicted"/>
<evidence type="ECO:0000313" key="2">
    <source>
        <dbReference type="Proteomes" id="UP000293519"/>
    </source>
</evidence>
<dbReference type="RefSeq" id="WP_130486063.1">
    <property type="nucleotide sequence ID" value="NZ_SGWW01000005.1"/>
</dbReference>
<keyword evidence="2" id="KW-1185">Reference proteome</keyword>
<evidence type="ECO:0000313" key="1">
    <source>
        <dbReference type="EMBL" id="RZS54281.1"/>
    </source>
</evidence>
<organism evidence="1 2">
    <name type="scientific">Microcella putealis</name>
    <dbReference type="NCBI Taxonomy" id="337005"/>
    <lineage>
        <taxon>Bacteria</taxon>
        <taxon>Bacillati</taxon>
        <taxon>Actinomycetota</taxon>
        <taxon>Actinomycetes</taxon>
        <taxon>Micrococcales</taxon>
        <taxon>Microbacteriaceae</taxon>
        <taxon>Microcella</taxon>
    </lineage>
</organism>
<comment type="caution">
    <text evidence="1">The sequence shown here is derived from an EMBL/GenBank/DDBJ whole genome shotgun (WGS) entry which is preliminary data.</text>
</comment>
<gene>
    <name evidence="1" type="ORF">EV141_2278</name>
</gene>
<dbReference type="InterPro" id="IPR021555">
    <property type="entry name" value="DUF3000"/>
</dbReference>
<reference evidence="1 2" key="1">
    <citation type="journal article" date="2015" name="Stand. Genomic Sci.">
        <title>Genomic Encyclopedia of Bacterial and Archaeal Type Strains, Phase III: the genomes of soil and plant-associated and newly described type strains.</title>
        <authorList>
            <person name="Whitman W.B."/>
            <person name="Woyke T."/>
            <person name="Klenk H.P."/>
            <person name="Zhou Y."/>
            <person name="Lilburn T.G."/>
            <person name="Beck B.J."/>
            <person name="De Vos P."/>
            <person name="Vandamme P."/>
            <person name="Eisen J.A."/>
            <person name="Garrity G."/>
            <person name="Hugenholtz P."/>
            <person name="Kyrpides N.C."/>
        </authorList>
    </citation>
    <scope>NUCLEOTIDE SEQUENCE [LARGE SCALE GENOMIC DNA]</scope>
    <source>
        <strain evidence="1 2">CV2</strain>
    </source>
</reference>
<accession>A0A4Q7LJF5</accession>
<dbReference type="Proteomes" id="UP000293519">
    <property type="component" value="Unassembled WGS sequence"/>
</dbReference>
<protein>
    <submittedName>
        <fullName evidence="1">DUF3000 family protein</fullName>
    </submittedName>
</protein>
<dbReference type="EMBL" id="SGWW01000005">
    <property type="protein sequence ID" value="RZS54281.1"/>
    <property type="molecule type" value="Genomic_DNA"/>
</dbReference>
<dbReference type="Pfam" id="PF11452">
    <property type="entry name" value="DUF3000"/>
    <property type="match status" value="1"/>
</dbReference>
<name>A0A4Q7LJF5_9MICO</name>
<sequence>MVAPSVSPDARFDALVASIAHARPRDELVVSEIPAPTGLAPFAYALAADVDPARHADDSDLGTGRLIVLFDPDEPEGWEGAVRIICFAQAPLEHDIGVDPLVAEVAWSWLMDGLAVRAASFTAESGTATKTLSTGFGSLAPQGSGAQIELRASWSPLDDDLAPHVEGWTELLCMLAGYPPTAEGVTPITPRRRARA</sequence>